<dbReference type="PANTHER" id="PTHR47747">
    <property type="entry name" value="RIBONUCLEASE P PROTEIN SUBUNIT P38-LIKE PROTEIN"/>
    <property type="match status" value="1"/>
</dbReference>
<organism evidence="1 2">
    <name type="scientific">Genlisea aurea</name>
    <dbReference type="NCBI Taxonomy" id="192259"/>
    <lineage>
        <taxon>Eukaryota</taxon>
        <taxon>Viridiplantae</taxon>
        <taxon>Streptophyta</taxon>
        <taxon>Embryophyta</taxon>
        <taxon>Tracheophyta</taxon>
        <taxon>Spermatophyta</taxon>
        <taxon>Magnoliopsida</taxon>
        <taxon>eudicotyledons</taxon>
        <taxon>Gunneridae</taxon>
        <taxon>Pentapetalae</taxon>
        <taxon>asterids</taxon>
        <taxon>lamiids</taxon>
        <taxon>Lamiales</taxon>
        <taxon>Lentibulariaceae</taxon>
        <taxon>Genlisea</taxon>
    </lineage>
</organism>
<protein>
    <submittedName>
        <fullName evidence="1">Uncharacterized protein</fullName>
    </submittedName>
</protein>
<feature type="non-terminal residue" evidence="1">
    <location>
        <position position="150"/>
    </location>
</feature>
<accession>S8CBP9</accession>
<name>S8CBP9_9LAMI</name>
<dbReference type="Proteomes" id="UP000015453">
    <property type="component" value="Unassembled WGS sequence"/>
</dbReference>
<sequence>SGSVRKMDIHALGVAYKIKRLGHQVIMLERLRGSESKNALLSLLNKQLDRYQTLQRKTDHLCQRMQETEEETKKLKVFLEEAFELQSYIVSSGQKLTELQGKITCEMEGEEQVESFDPKRFGDSMRSLVREVQRGLEIRISGIIGDLEGT</sequence>
<dbReference type="AlphaFoldDB" id="S8CBP9"/>
<comment type="caution">
    <text evidence="1">The sequence shown here is derived from an EMBL/GenBank/DDBJ whole genome shotgun (WGS) entry which is preliminary data.</text>
</comment>
<dbReference type="EMBL" id="AUSU01006576">
    <property type="protein sequence ID" value="EPS61816.1"/>
    <property type="molecule type" value="Genomic_DNA"/>
</dbReference>
<evidence type="ECO:0000313" key="2">
    <source>
        <dbReference type="Proteomes" id="UP000015453"/>
    </source>
</evidence>
<proteinExistence type="predicted"/>
<gene>
    <name evidence="1" type="ORF">M569_12977</name>
</gene>
<keyword evidence="2" id="KW-1185">Reference proteome</keyword>
<evidence type="ECO:0000313" key="1">
    <source>
        <dbReference type="EMBL" id="EPS61816.1"/>
    </source>
</evidence>
<dbReference type="PANTHER" id="PTHR47747:SF2">
    <property type="entry name" value="RIBONUCLEASE P PROTEIN SUBUNIT P38-LIKE PROTEIN"/>
    <property type="match status" value="1"/>
</dbReference>
<feature type="non-terminal residue" evidence="1">
    <location>
        <position position="1"/>
    </location>
</feature>
<dbReference type="OrthoDB" id="1735671at2759"/>
<reference evidence="1 2" key="1">
    <citation type="journal article" date="2013" name="BMC Genomics">
        <title>The miniature genome of a carnivorous plant Genlisea aurea contains a low number of genes and short non-coding sequences.</title>
        <authorList>
            <person name="Leushkin E.V."/>
            <person name="Sutormin R.A."/>
            <person name="Nabieva E.R."/>
            <person name="Penin A.A."/>
            <person name="Kondrashov A.S."/>
            <person name="Logacheva M.D."/>
        </authorList>
    </citation>
    <scope>NUCLEOTIDE SEQUENCE [LARGE SCALE GENOMIC DNA]</scope>
</reference>